<evidence type="ECO:0000313" key="4">
    <source>
        <dbReference type="Proteomes" id="UP000603141"/>
    </source>
</evidence>
<dbReference type="InterPro" id="IPR018402">
    <property type="entry name" value="Mal/Na_symporter_MadM_N"/>
</dbReference>
<feature type="transmembrane region" description="Helical" evidence="1">
    <location>
        <begin position="105"/>
        <end position="127"/>
    </location>
</feature>
<keyword evidence="4" id="KW-1185">Reference proteome</keyword>
<gene>
    <name evidence="3" type="primary">madM</name>
    <name evidence="3" type="ORF">JIN85_12755</name>
</gene>
<reference evidence="3" key="1">
    <citation type="submission" date="2021-01" db="EMBL/GenBank/DDBJ databases">
        <title>Modified the classification status of verrucomicrobia.</title>
        <authorList>
            <person name="Feng X."/>
        </authorList>
    </citation>
    <scope>NUCLEOTIDE SEQUENCE</scope>
    <source>
        <strain evidence="3">KCTC 22041</strain>
    </source>
</reference>
<accession>A0A934S8P6</accession>
<name>A0A934S8P6_9BACT</name>
<dbReference type="EMBL" id="JAENIJ010000019">
    <property type="protein sequence ID" value="MBK1883289.1"/>
    <property type="molecule type" value="Genomic_DNA"/>
</dbReference>
<feature type="transmembrane region" description="Helical" evidence="1">
    <location>
        <begin position="227"/>
        <end position="246"/>
    </location>
</feature>
<keyword evidence="1" id="KW-1133">Transmembrane helix</keyword>
<feature type="transmembrane region" description="Helical" evidence="1">
    <location>
        <begin position="12"/>
        <end position="30"/>
    </location>
</feature>
<dbReference type="NCBIfam" id="TIGR00808">
    <property type="entry name" value="malonate_madM"/>
    <property type="match status" value="1"/>
</dbReference>
<dbReference type="GO" id="GO:0044668">
    <property type="term" value="F:sodium:malonate symporter activity"/>
    <property type="evidence" value="ECO:0007669"/>
    <property type="project" value="InterPro"/>
</dbReference>
<dbReference type="Proteomes" id="UP000603141">
    <property type="component" value="Unassembled WGS sequence"/>
</dbReference>
<keyword evidence="1" id="KW-0472">Membrane</keyword>
<keyword evidence="1" id="KW-0812">Transmembrane</keyword>
<sequence>MNPTLADGCSLLVAFAVVGATVWISYVLSAKLTRGRVHGSAIAILFGLAFAYWGGVATGGENGIVDIRFFAGFGLMGGAMLRDLAIVATAYGVRVEELRKAGISGLVSVLLGVLTSFVIGAVVAYVFGYRDAISMATIGGGAATYIVGTVTGTSLGASSEVIALSVATGLIKSILVMIVTPAVAKSIGLDNPRSALIFGGLMGTTSGVAGGLVATDAKLVPYGALTSTFYTGAGCLLGPSLVYFLIRWIV</sequence>
<evidence type="ECO:0000259" key="2">
    <source>
        <dbReference type="Pfam" id="PF03818"/>
    </source>
</evidence>
<feature type="transmembrane region" description="Helical" evidence="1">
    <location>
        <begin position="37"/>
        <end position="55"/>
    </location>
</feature>
<protein>
    <submittedName>
        <fullName evidence="3">Malonate transporter subunit MadM</fullName>
    </submittedName>
</protein>
<organism evidence="3 4">
    <name type="scientific">Luteolibacter pohnpeiensis</name>
    <dbReference type="NCBI Taxonomy" id="454153"/>
    <lineage>
        <taxon>Bacteria</taxon>
        <taxon>Pseudomonadati</taxon>
        <taxon>Verrucomicrobiota</taxon>
        <taxon>Verrucomicrobiia</taxon>
        <taxon>Verrucomicrobiales</taxon>
        <taxon>Verrucomicrobiaceae</taxon>
        <taxon>Luteolibacter</taxon>
    </lineage>
</organism>
<feature type="transmembrane region" description="Helical" evidence="1">
    <location>
        <begin position="67"/>
        <end position="93"/>
    </location>
</feature>
<evidence type="ECO:0000313" key="3">
    <source>
        <dbReference type="EMBL" id="MBK1883289.1"/>
    </source>
</evidence>
<comment type="caution">
    <text evidence="3">The sequence shown here is derived from an EMBL/GenBank/DDBJ whole genome shotgun (WGS) entry which is preliminary data.</text>
</comment>
<dbReference type="AlphaFoldDB" id="A0A934S8P6"/>
<proteinExistence type="predicted"/>
<evidence type="ECO:0000256" key="1">
    <source>
        <dbReference type="SAM" id="Phobius"/>
    </source>
</evidence>
<feature type="transmembrane region" description="Helical" evidence="1">
    <location>
        <begin position="161"/>
        <end position="183"/>
    </location>
</feature>
<feature type="transmembrane region" description="Helical" evidence="1">
    <location>
        <begin position="195"/>
        <end position="215"/>
    </location>
</feature>
<feature type="domain" description="Malonate/sodium symporter MadM subunit N-terminal" evidence="2">
    <location>
        <begin position="9"/>
        <end position="249"/>
    </location>
</feature>
<dbReference type="InterPro" id="IPR004691">
    <property type="entry name" value="Mal/Na_symporter_MadM"/>
</dbReference>
<dbReference type="Pfam" id="PF03818">
    <property type="entry name" value="MadM"/>
    <property type="match status" value="1"/>
</dbReference>
<dbReference type="RefSeq" id="WP_200271257.1">
    <property type="nucleotide sequence ID" value="NZ_JAENIJ010000019.1"/>
</dbReference>